<feature type="region of interest" description="Disordered" evidence="2">
    <location>
        <begin position="1071"/>
        <end position="1091"/>
    </location>
</feature>
<keyword evidence="5" id="KW-1185">Reference proteome</keyword>
<feature type="signal peptide" evidence="3">
    <location>
        <begin position="1"/>
        <end position="30"/>
    </location>
</feature>
<organism evidence="4 5">
    <name type="scientific">Luteolibacter pohnpeiensis</name>
    <dbReference type="NCBI Taxonomy" id="454153"/>
    <lineage>
        <taxon>Bacteria</taxon>
        <taxon>Pseudomonadati</taxon>
        <taxon>Verrucomicrobiota</taxon>
        <taxon>Verrucomicrobiia</taxon>
        <taxon>Verrucomicrobiales</taxon>
        <taxon>Verrucomicrobiaceae</taxon>
        <taxon>Luteolibacter</taxon>
    </lineage>
</organism>
<evidence type="ECO:0000256" key="1">
    <source>
        <dbReference type="ARBA" id="ARBA00022729"/>
    </source>
</evidence>
<feature type="chain" id="PRO_5037129781" evidence="3">
    <location>
        <begin position="31"/>
        <end position="1221"/>
    </location>
</feature>
<protein>
    <submittedName>
        <fullName evidence="4">Autotransporter-associated beta strand repeat-containing protein</fullName>
    </submittedName>
</protein>
<evidence type="ECO:0000256" key="3">
    <source>
        <dbReference type="SAM" id="SignalP"/>
    </source>
</evidence>
<gene>
    <name evidence="4" type="ORF">JIN85_01570</name>
</gene>
<reference evidence="4" key="1">
    <citation type="submission" date="2021-01" db="EMBL/GenBank/DDBJ databases">
        <title>Modified the classification status of verrucomicrobia.</title>
        <authorList>
            <person name="Feng X."/>
        </authorList>
    </citation>
    <scope>NUCLEOTIDE SEQUENCE</scope>
    <source>
        <strain evidence="4">KCTC 22041</strain>
    </source>
</reference>
<dbReference type="InterPro" id="IPR011050">
    <property type="entry name" value="Pectin_lyase_fold/virulence"/>
</dbReference>
<dbReference type="AlphaFoldDB" id="A0A934S293"/>
<dbReference type="InterPro" id="IPR013425">
    <property type="entry name" value="Autotrns_rpt"/>
</dbReference>
<keyword evidence="1 3" id="KW-0732">Signal</keyword>
<sequence length="1221" mass="122211">MKPRINLFQIKFAFVATAVLAISSSLPCLAADIEWVGTTGSYSTATNWDGGVIPGGVDYAQVNNGGTIEISTDWNVKQIGAGVTAGGTGTINLTDRSLVLGTGHSYLGSGGTGTMTISGNSVLNKAGGNSNDDALVIGEQTDTLPSGLGTLNQTGGSIICTPQIWIGQGTGGGGVAGTYNISGGTLDIQNWLAVGREGAMGVINMTGGTITRTGNGSTVLGTGGGTGTINQSGGVYNNITSQTWLGEGGTAVWNLSGTGEANFNILRLGQNGTSNGTFNLDGGKVATYRVEKDAAATGSFFFNGGTLTARENAPAFMTGLTTASIKSGGAIIDTNNYNVTIAQPLLDGDTSGTGDTLTKLGQGILRLTGANTFNGNITVSDGDMIAGAPSAMPGWDVSGRISVDAFGVLGASLGDGGFTQAQFETMLSNATMTEGASVAVDTRLGDYVYTGSIGTLPNASTWTYFDKTGANTLTLDATNQVFTGTYYALEGTLLLQNLPESSTNPLGTLTTATIALENATSRTFSPDQITIGSNFSFLGDGDKTIVSNGGSLNYYSITKAGSGALNFPAEGLDTTANFISSGGAINLNGGSVSIGGESQIAQGVGAVSVLNIAEGDTYTANNWLAIGRGGGTGSVEMTGGNLIKQGGGSAFVGGRDGGASTGVFNLSGGTFAITSGELWIGQNANNADGAKSQGTFNLSADGVVTLDNWFAVGREGGIGTFNMTGGSFTKTGNGNLVLGTGTGGFGTVNQSAGTFTATGELWLGESPGTGVWNLSASAVLDTNIIRFGRSADGLGTGDNTFNLNGGTVNATGIAHDNAGVATFNFNGGTLFAKTGDTETASFMTAVNVAAVKEDGAIVDTNGFVVTFDSPLTTGVTGSADGGLAKLGEGTLRLTGANTYTGPTDINAGTLVLRAGGSLGAGQVTVASGTTLQLRESTTLAGSVQVAGTMDVLPDAASGNIAVGQGLTFASGSTAKYTFGASPSLASAVVVSGNVSLGNATLAVTGSGTYEAGTKFTLMTYSGTLQGTFAGLAEGANVQIGSTTFELSYADSKAVTLTVPGGTEPTDYADWSTSAGLSASNNGRDADPDGDGRPNFMEFALDGSPLSAGNDGKVVSKIAEVSAGVNALTITLPVRAGVTFTGPGDLVSSSVDGISYTIQASSDLQDFTTLEVTEVTPALSDGMPSLSSSDWTYRTFTVAGTSPTVPKVFLRVLVSDSTLVAP</sequence>
<dbReference type="SUPFAM" id="SSF51126">
    <property type="entry name" value="Pectin lyase-like"/>
    <property type="match status" value="1"/>
</dbReference>
<accession>A0A934S293</accession>
<evidence type="ECO:0000313" key="4">
    <source>
        <dbReference type="EMBL" id="MBK1881081.1"/>
    </source>
</evidence>
<evidence type="ECO:0000256" key="2">
    <source>
        <dbReference type="SAM" id="MobiDB-lite"/>
    </source>
</evidence>
<name>A0A934S293_9BACT</name>
<evidence type="ECO:0000313" key="5">
    <source>
        <dbReference type="Proteomes" id="UP000603141"/>
    </source>
</evidence>
<dbReference type="Proteomes" id="UP000603141">
    <property type="component" value="Unassembled WGS sequence"/>
</dbReference>
<dbReference type="Pfam" id="PF12951">
    <property type="entry name" value="PATR"/>
    <property type="match status" value="2"/>
</dbReference>
<dbReference type="EMBL" id="JAENIJ010000002">
    <property type="protein sequence ID" value="MBK1881081.1"/>
    <property type="molecule type" value="Genomic_DNA"/>
</dbReference>
<comment type="caution">
    <text evidence="4">The sequence shown here is derived from an EMBL/GenBank/DDBJ whole genome shotgun (WGS) entry which is preliminary data.</text>
</comment>
<dbReference type="NCBIfam" id="TIGR02601">
    <property type="entry name" value="autotrns_rpt"/>
    <property type="match status" value="2"/>
</dbReference>
<dbReference type="RefSeq" id="WP_200266924.1">
    <property type="nucleotide sequence ID" value="NZ_JAENIJ010000002.1"/>
</dbReference>
<proteinExistence type="predicted"/>